<dbReference type="SUPFAM" id="SSF47413">
    <property type="entry name" value="lambda repressor-like DNA-binding domains"/>
    <property type="match status" value="1"/>
</dbReference>
<keyword evidence="4" id="KW-0804">Transcription</keyword>
<dbReference type="Gene3D" id="1.10.260.40">
    <property type="entry name" value="lambda repressor-like DNA-binding domains"/>
    <property type="match status" value="1"/>
</dbReference>
<dbReference type="OrthoDB" id="5672046at2"/>
<evidence type="ECO:0000256" key="2">
    <source>
        <dbReference type="ARBA" id="ARBA00023015"/>
    </source>
</evidence>
<evidence type="ECO:0000313" key="10">
    <source>
        <dbReference type="Proteomes" id="UP000193675"/>
    </source>
</evidence>
<reference evidence="9 10" key="1">
    <citation type="submission" date="2017-04" db="EMBL/GenBank/DDBJ databases">
        <title>Presence of VIM-2 positive Pseudomonas species in chickens and their surrounding environment.</title>
        <authorList>
            <person name="Zhang R."/>
        </authorList>
    </citation>
    <scope>NUCLEOTIDE SEQUENCE [LARGE SCALE GENOMIC DNA]</scope>
    <source>
        <strain evidence="9 10">DZ-C18</strain>
    </source>
</reference>
<evidence type="ECO:0000259" key="7">
    <source>
        <dbReference type="PROSITE" id="PS50932"/>
    </source>
</evidence>
<sequence>MDKTLSHARTRVTISEVAHAAGVSKATVSRYIGGDRQLLADATAQRIEAVIEQLGYRPNRMASALKRGRTRLIGMLLADIRNPYSVAVMHGVETACREHGYSLVVCNTDCDDAQERQHLQALQAYNVDGLIVNTLGHHAGELASLAQELPMVLVDRQLAELQTDLVGLDNADAVEQALDHLHACGYRDILAVSEPLDGTSSRQERVAAFQASIARRSGLRGQVLEVSANLPGQLAAFLASAGHGPQALFSCNGVATLEVMRHLHGRGEQLFQQLGLVALDDLDWYPLVGGGITALAQPTERIAAAAVQCLLERLQGSQLPARRLDLRAQLIVRGSTPIRN</sequence>
<dbReference type="InterPro" id="IPR010982">
    <property type="entry name" value="Lambda_DNA-bd_dom_sf"/>
</dbReference>
<dbReference type="Proteomes" id="UP000193675">
    <property type="component" value="Unassembled WGS sequence"/>
</dbReference>
<dbReference type="GO" id="GO:0032993">
    <property type="term" value="C:protein-DNA complex"/>
    <property type="evidence" value="ECO:0007669"/>
    <property type="project" value="UniProtKB-ARBA"/>
</dbReference>
<dbReference type="PROSITE" id="PS50932">
    <property type="entry name" value="HTH_LACI_2"/>
    <property type="match status" value="1"/>
</dbReference>
<feature type="domain" description="HTH tetR-type" evidence="8">
    <location>
        <begin position="1"/>
        <end position="50"/>
    </location>
</feature>
<dbReference type="Gene3D" id="3.40.50.2300">
    <property type="match status" value="2"/>
</dbReference>
<dbReference type="SMART" id="SM00354">
    <property type="entry name" value="HTH_LACI"/>
    <property type="match status" value="1"/>
</dbReference>
<dbReference type="PANTHER" id="PTHR30146">
    <property type="entry name" value="LACI-RELATED TRANSCRIPTIONAL REPRESSOR"/>
    <property type="match status" value="1"/>
</dbReference>
<protein>
    <recommendedName>
        <fullName evidence="5">HTH-type transcriptional regulator PtxS</fullName>
    </recommendedName>
</protein>
<dbReference type="EMBL" id="NBWC01000030">
    <property type="protein sequence ID" value="ORL62172.1"/>
    <property type="molecule type" value="Genomic_DNA"/>
</dbReference>
<keyword evidence="2" id="KW-0805">Transcription regulation</keyword>
<dbReference type="PANTHER" id="PTHR30146:SF145">
    <property type="entry name" value="RIBOSE OPERON REPRESSOR"/>
    <property type="match status" value="1"/>
</dbReference>
<dbReference type="PROSITE" id="PS00356">
    <property type="entry name" value="HTH_LACI_1"/>
    <property type="match status" value="1"/>
</dbReference>
<feature type="DNA-binding region" description="H-T-H motif" evidence="6">
    <location>
        <begin position="13"/>
        <end position="32"/>
    </location>
</feature>
<dbReference type="GO" id="GO:0000976">
    <property type="term" value="F:transcription cis-regulatory region binding"/>
    <property type="evidence" value="ECO:0007669"/>
    <property type="project" value="TreeGrafter"/>
</dbReference>
<evidence type="ECO:0000259" key="8">
    <source>
        <dbReference type="PROSITE" id="PS50977"/>
    </source>
</evidence>
<dbReference type="InterPro" id="IPR001761">
    <property type="entry name" value="Peripla_BP/Lac1_sug-bd_dom"/>
</dbReference>
<dbReference type="RefSeq" id="WP_084858276.1">
    <property type="nucleotide sequence ID" value="NZ_JAOTEI010000018.1"/>
</dbReference>
<evidence type="ECO:0000313" key="9">
    <source>
        <dbReference type="EMBL" id="ORL62172.1"/>
    </source>
</evidence>
<feature type="domain" description="HTH lacI-type" evidence="7">
    <location>
        <begin position="12"/>
        <end position="67"/>
    </location>
</feature>
<accession>A0A1X0ZRT0</accession>
<dbReference type="InterPro" id="IPR000843">
    <property type="entry name" value="HTH_LacI"/>
</dbReference>
<dbReference type="CDD" id="cd01392">
    <property type="entry name" value="HTH_LacI"/>
    <property type="match status" value="1"/>
</dbReference>
<evidence type="ECO:0000256" key="5">
    <source>
        <dbReference type="ARBA" id="ARBA00070122"/>
    </source>
</evidence>
<comment type="caution">
    <text evidence="9">The sequence shown here is derived from an EMBL/GenBank/DDBJ whole genome shotgun (WGS) entry which is preliminary data.</text>
</comment>
<name>A0A1X0ZRT0_PSEPU</name>
<evidence type="ECO:0000256" key="1">
    <source>
        <dbReference type="ARBA" id="ARBA00022491"/>
    </source>
</evidence>
<keyword evidence="1" id="KW-0678">Repressor</keyword>
<dbReference type="CDD" id="cd06283">
    <property type="entry name" value="PBP1_RegR_EndR_KdgR-like"/>
    <property type="match status" value="1"/>
</dbReference>
<dbReference type="InterPro" id="IPR001647">
    <property type="entry name" value="HTH_TetR"/>
</dbReference>
<dbReference type="SUPFAM" id="SSF53822">
    <property type="entry name" value="Periplasmic binding protein-like I"/>
    <property type="match status" value="1"/>
</dbReference>
<dbReference type="AlphaFoldDB" id="A0A1X0ZRT0"/>
<dbReference type="GO" id="GO:0001217">
    <property type="term" value="F:DNA-binding transcription repressor activity"/>
    <property type="evidence" value="ECO:0007669"/>
    <property type="project" value="UniProtKB-ARBA"/>
</dbReference>
<evidence type="ECO:0000256" key="6">
    <source>
        <dbReference type="PROSITE-ProRule" id="PRU00335"/>
    </source>
</evidence>
<organism evidence="9 10">
    <name type="scientific">Pseudomonas putida</name>
    <name type="common">Arthrobacter siderocapsulatus</name>
    <dbReference type="NCBI Taxonomy" id="303"/>
    <lineage>
        <taxon>Bacteria</taxon>
        <taxon>Pseudomonadati</taxon>
        <taxon>Pseudomonadota</taxon>
        <taxon>Gammaproteobacteria</taxon>
        <taxon>Pseudomonadales</taxon>
        <taxon>Pseudomonadaceae</taxon>
        <taxon>Pseudomonas</taxon>
    </lineage>
</organism>
<gene>
    <name evidence="9" type="ORF">B7H17_19115</name>
</gene>
<keyword evidence="3 6" id="KW-0238">DNA-binding</keyword>
<evidence type="ECO:0000256" key="3">
    <source>
        <dbReference type="ARBA" id="ARBA00023125"/>
    </source>
</evidence>
<dbReference type="PROSITE" id="PS50977">
    <property type="entry name" value="HTH_TETR_2"/>
    <property type="match status" value="1"/>
</dbReference>
<dbReference type="Pfam" id="PF00356">
    <property type="entry name" value="LacI"/>
    <property type="match status" value="1"/>
</dbReference>
<evidence type="ECO:0000256" key="4">
    <source>
        <dbReference type="ARBA" id="ARBA00023163"/>
    </source>
</evidence>
<dbReference type="FunFam" id="3.40.50.2300:FF:000339">
    <property type="entry name" value="Transcriptional regulator PtxS"/>
    <property type="match status" value="1"/>
</dbReference>
<proteinExistence type="predicted"/>
<dbReference type="InterPro" id="IPR028082">
    <property type="entry name" value="Peripla_BP_I"/>
</dbReference>
<dbReference type="Pfam" id="PF00532">
    <property type="entry name" value="Peripla_BP_1"/>
    <property type="match status" value="1"/>
</dbReference>